<dbReference type="SUPFAM" id="SSF51445">
    <property type="entry name" value="(Trans)glycosidases"/>
    <property type="match status" value="1"/>
</dbReference>
<dbReference type="Pfam" id="PF00232">
    <property type="entry name" value="Glyco_hydro_1"/>
    <property type="match status" value="1"/>
</dbReference>
<evidence type="ECO:0000256" key="2">
    <source>
        <dbReference type="ARBA" id="ARBA00022801"/>
    </source>
</evidence>
<dbReference type="InterPro" id="IPR000160">
    <property type="entry name" value="GGDEF_dom"/>
</dbReference>
<dbReference type="GO" id="GO:0008422">
    <property type="term" value="F:beta-glucosidase activity"/>
    <property type="evidence" value="ECO:0007669"/>
    <property type="project" value="TreeGrafter"/>
</dbReference>
<evidence type="ECO:0000259" key="5">
    <source>
        <dbReference type="PROSITE" id="PS50887"/>
    </source>
</evidence>
<dbReference type="PANTHER" id="PTHR10353:SF296">
    <property type="entry name" value="6-PHOSPHO-BETA-GLUCOSIDASE"/>
    <property type="match status" value="1"/>
</dbReference>
<keyword evidence="7" id="KW-1185">Reference proteome</keyword>
<evidence type="ECO:0000256" key="4">
    <source>
        <dbReference type="RuleBase" id="RU003690"/>
    </source>
</evidence>
<evidence type="ECO:0000256" key="3">
    <source>
        <dbReference type="ARBA" id="ARBA00023295"/>
    </source>
</evidence>
<protein>
    <submittedName>
        <fullName evidence="6">Beta-glucosidase/6-phospho-beta-glucosidase/beta-galactosidase</fullName>
    </submittedName>
</protein>
<keyword evidence="2" id="KW-0378">Hydrolase</keyword>
<dbReference type="InterPro" id="IPR017853">
    <property type="entry name" value="GH"/>
</dbReference>
<dbReference type="InterPro" id="IPR001360">
    <property type="entry name" value="Glyco_hydro_1"/>
</dbReference>
<feature type="domain" description="GGDEF" evidence="5">
    <location>
        <begin position="437"/>
        <end position="476"/>
    </location>
</feature>
<dbReference type="InterPro" id="IPR033132">
    <property type="entry name" value="GH_1_N_CS"/>
</dbReference>
<evidence type="ECO:0000256" key="1">
    <source>
        <dbReference type="ARBA" id="ARBA00010838"/>
    </source>
</evidence>
<dbReference type="PRINTS" id="PR00131">
    <property type="entry name" value="GLHYDRLASE1"/>
</dbReference>
<name>I5AXA1_EUBC6</name>
<dbReference type="PROSITE" id="PS50887">
    <property type="entry name" value="GGDEF"/>
    <property type="match status" value="1"/>
</dbReference>
<dbReference type="GO" id="GO:0005829">
    <property type="term" value="C:cytosol"/>
    <property type="evidence" value="ECO:0007669"/>
    <property type="project" value="TreeGrafter"/>
</dbReference>
<dbReference type="Proteomes" id="UP000005753">
    <property type="component" value="Chromosome"/>
</dbReference>
<reference evidence="6 7" key="2">
    <citation type="submission" date="2012-02" db="EMBL/GenBank/DDBJ databases">
        <title>Improved High-Quality Draft sequence of Eubacterium cellulosolvens 6.</title>
        <authorList>
            <consortium name="US DOE Joint Genome Institute"/>
            <person name="Lucas S."/>
            <person name="Han J."/>
            <person name="Lapidus A."/>
            <person name="Cheng J.-F."/>
            <person name="Goodwin L."/>
            <person name="Pitluck S."/>
            <person name="Peters L."/>
            <person name="Mikhailova N."/>
            <person name="Gu W."/>
            <person name="Detter J.C."/>
            <person name="Han C."/>
            <person name="Tapia R."/>
            <person name="Land M."/>
            <person name="Hauser L."/>
            <person name="Kyrpides N."/>
            <person name="Ivanova N."/>
            <person name="Pagani I."/>
            <person name="Johnson E."/>
            <person name="Mukhopadhyay B."/>
            <person name="Anderson I."/>
            <person name="Woyke T."/>
        </authorList>
    </citation>
    <scope>NUCLEOTIDE SEQUENCE [LARGE SCALE GENOMIC DNA]</scope>
    <source>
        <strain evidence="6 7">6</strain>
    </source>
</reference>
<dbReference type="PROSITE" id="PS00653">
    <property type="entry name" value="GLYCOSYL_HYDROL_F1_2"/>
    <property type="match status" value="1"/>
</dbReference>
<gene>
    <name evidence="6" type="ORF">EubceDRAFT1_2722</name>
</gene>
<dbReference type="AlphaFoldDB" id="I5AXA1"/>
<dbReference type="HOGENOM" id="CLU_001859_0_2_9"/>
<organism evidence="6 7">
    <name type="scientific">Eubacterium cellulosolvens (strain ATCC 43171 / JCM 9499 / 6)</name>
    <name type="common">Cillobacterium cellulosolvens</name>
    <dbReference type="NCBI Taxonomy" id="633697"/>
    <lineage>
        <taxon>Bacteria</taxon>
        <taxon>Bacillati</taxon>
        <taxon>Bacillota</taxon>
        <taxon>Clostridia</taxon>
        <taxon>Eubacteriales</taxon>
        <taxon>Eubacteriaceae</taxon>
        <taxon>Eubacterium</taxon>
    </lineage>
</organism>
<dbReference type="eggNOG" id="COG2723">
    <property type="taxonomic scope" value="Bacteria"/>
</dbReference>
<dbReference type="FunFam" id="3.20.20.80:FF:000004">
    <property type="entry name" value="Beta-glucosidase 6-phospho-beta-glucosidase"/>
    <property type="match status" value="1"/>
</dbReference>
<dbReference type="PANTHER" id="PTHR10353">
    <property type="entry name" value="GLYCOSYL HYDROLASE"/>
    <property type="match status" value="1"/>
</dbReference>
<dbReference type="OrthoDB" id="2339329at2"/>
<sequence length="476" mass="54784">MSFPSDFMWGGATAANQFEGGYNEGGRGPSIADMQTNGAVDKPRIITRVPDENLYYPNHQASDFYHRYKEDIALMKEMGFKTFRMSISWSRIFPTGEEEKPNEEGLKFYDDVFDELNRAGIEPLVTLSHYENPWYLTEKYNGWADRRLVNLFLKFAEVCFTRYRDKVKYWLTFNEINAGMYPFGQYNGLGIFNEGSTDTWNLKDIPQLRFQGLHHQFVASALAVKKGHEINPDFKIGCMVALTANYAYSANPLDQVANQLSWQYCNYYCGDVHVRGEYPGFAKRIWKENGVNLVMEEGDAEILKEGTVDFFAFSYYMSSCISTDETLKKTAGNLFGGVKNPYLKANDWGWQIDPKGLRYTLNELYGRYNIPLMVVENGLGAYDTLENGTVHDDYRIAYLREHIKCMEEALEDGVDLMGYTPWGCIDLVSAGTGEMKKRYGFVYVDFDDFGKGSGDRYRKDSFYWYQKVIRSNGEDL</sequence>
<dbReference type="EMBL" id="CM001487">
    <property type="protein sequence ID" value="EIM58424.1"/>
    <property type="molecule type" value="Genomic_DNA"/>
</dbReference>
<evidence type="ECO:0000313" key="7">
    <source>
        <dbReference type="Proteomes" id="UP000005753"/>
    </source>
</evidence>
<evidence type="ECO:0000313" key="6">
    <source>
        <dbReference type="EMBL" id="EIM58424.1"/>
    </source>
</evidence>
<reference evidence="6 7" key="1">
    <citation type="submission" date="2010-08" db="EMBL/GenBank/DDBJ databases">
        <authorList>
            <consortium name="US DOE Joint Genome Institute (JGI-PGF)"/>
            <person name="Lucas S."/>
            <person name="Copeland A."/>
            <person name="Lapidus A."/>
            <person name="Cheng J.-F."/>
            <person name="Bruce D."/>
            <person name="Goodwin L."/>
            <person name="Pitluck S."/>
            <person name="Land M.L."/>
            <person name="Hauser L."/>
            <person name="Chang Y.-J."/>
            <person name="Anderson I.J."/>
            <person name="Johnson E."/>
            <person name="Mulhopadhyay B."/>
            <person name="Kyrpides N."/>
            <person name="Woyke T.J."/>
        </authorList>
    </citation>
    <scope>NUCLEOTIDE SEQUENCE [LARGE SCALE GENOMIC DNA]</scope>
    <source>
        <strain evidence="6 7">6</strain>
    </source>
</reference>
<comment type="similarity">
    <text evidence="1 4">Belongs to the glycosyl hydrolase 1 family.</text>
</comment>
<dbReference type="GO" id="GO:0016052">
    <property type="term" value="P:carbohydrate catabolic process"/>
    <property type="evidence" value="ECO:0007669"/>
    <property type="project" value="TreeGrafter"/>
</dbReference>
<dbReference type="STRING" id="633697.EubceDRAFT1_2722"/>
<proteinExistence type="inferred from homology"/>
<dbReference type="Gene3D" id="3.20.20.80">
    <property type="entry name" value="Glycosidases"/>
    <property type="match status" value="1"/>
</dbReference>
<keyword evidence="3" id="KW-0326">Glycosidase</keyword>
<accession>I5AXA1</accession>